<dbReference type="EMBL" id="WOEZ01000255">
    <property type="protein sequence ID" value="NPT61163.1"/>
    <property type="molecule type" value="Genomic_DNA"/>
</dbReference>
<keyword evidence="2" id="KW-1185">Reference proteome</keyword>
<evidence type="ECO:0008006" key="3">
    <source>
        <dbReference type="Google" id="ProtNLM"/>
    </source>
</evidence>
<dbReference type="Proteomes" id="UP000655523">
    <property type="component" value="Unassembled WGS sequence"/>
</dbReference>
<organism evidence="1 2">
    <name type="scientific">Paraburkholderia elongata</name>
    <dbReference type="NCBI Taxonomy" id="2675747"/>
    <lineage>
        <taxon>Bacteria</taxon>
        <taxon>Pseudomonadati</taxon>
        <taxon>Pseudomonadota</taxon>
        <taxon>Betaproteobacteria</taxon>
        <taxon>Burkholderiales</taxon>
        <taxon>Burkholderiaceae</taxon>
        <taxon>Paraburkholderia</taxon>
    </lineage>
</organism>
<dbReference type="RefSeq" id="WP_172176575.1">
    <property type="nucleotide sequence ID" value="NZ_WOEZ01000255.1"/>
</dbReference>
<evidence type="ECO:0000313" key="2">
    <source>
        <dbReference type="Proteomes" id="UP000655523"/>
    </source>
</evidence>
<sequence length="212" mass="24252">MDEAEYKVGRQVKHGVDWIVGDGTANLFVECKTKRLRHDAKITVEGEVLEAQLNILAEAIVQLYKNIRDAVDGKTNWTPNQLPIYPLVVTLEEWYLFSPLTTAYVHRQVKTLLERSCIDPRVADDMPYTVASIDEIELVGQIFDRTGLGTFFARKTEPAHSHTMLAGFAWTCFEEHMRDIKRILFSADWERFLPDTAEGWIRNLRGPTASLV</sequence>
<comment type="caution">
    <text evidence="1">The sequence shown here is derived from an EMBL/GenBank/DDBJ whole genome shotgun (WGS) entry which is preliminary data.</text>
</comment>
<gene>
    <name evidence="1" type="ORF">GNZ13_43160</name>
</gene>
<protein>
    <recommendedName>
        <fullName evidence="3">Restriction endonuclease</fullName>
    </recommendedName>
</protein>
<name>A0A972NZ67_9BURK</name>
<proteinExistence type="predicted"/>
<dbReference type="AlphaFoldDB" id="A0A972NZ67"/>
<evidence type="ECO:0000313" key="1">
    <source>
        <dbReference type="EMBL" id="NPT61163.1"/>
    </source>
</evidence>
<accession>A0A972NZ67</accession>
<reference evidence="1 2" key="1">
    <citation type="submission" date="2019-11" db="EMBL/GenBank/DDBJ databases">
        <title>Metabolism of dissolved organic matter in forest soils.</title>
        <authorList>
            <person name="Cyle K.T."/>
            <person name="Wilhelm R.C."/>
            <person name="Martinez C.E."/>
        </authorList>
    </citation>
    <scope>NUCLEOTIDE SEQUENCE [LARGE SCALE GENOMIC DNA]</scope>
    <source>
        <strain evidence="1 2">5N</strain>
    </source>
</reference>